<dbReference type="PANTHER" id="PTHR36701">
    <property type="entry name" value="EPOXYQUEUOSINE REDUCTASE QUEH"/>
    <property type="match status" value="1"/>
</dbReference>
<organism evidence="10 11">
    <name type="scientific">Prorocentrum cordatum</name>
    <dbReference type="NCBI Taxonomy" id="2364126"/>
    <lineage>
        <taxon>Eukaryota</taxon>
        <taxon>Sar</taxon>
        <taxon>Alveolata</taxon>
        <taxon>Dinophyceae</taxon>
        <taxon>Prorocentrales</taxon>
        <taxon>Prorocentraceae</taxon>
        <taxon>Prorocentrum</taxon>
    </lineage>
</organism>
<dbReference type="InterPro" id="IPR003828">
    <property type="entry name" value="QueH"/>
</dbReference>
<feature type="non-terminal residue" evidence="10">
    <location>
        <position position="1"/>
    </location>
</feature>
<evidence type="ECO:0000256" key="6">
    <source>
        <dbReference type="ARBA" id="ARBA00023004"/>
    </source>
</evidence>
<evidence type="ECO:0008006" key="12">
    <source>
        <dbReference type="Google" id="ProtNLM"/>
    </source>
</evidence>
<evidence type="ECO:0000256" key="9">
    <source>
        <dbReference type="ARBA" id="ARBA00023284"/>
    </source>
</evidence>
<keyword evidence="2" id="KW-0819">tRNA processing</keyword>
<keyword evidence="9" id="KW-0676">Redox-active center</keyword>
<evidence type="ECO:0000256" key="5">
    <source>
        <dbReference type="ARBA" id="ARBA00023002"/>
    </source>
</evidence>
<keyword evidence="7" id="KW-0411">Iron-sulfur</keyword>
<keyword evidence="4" id="KW-0671">Queuosine biosynthesis</keyword>
<keyword evidence="6" id="KW-0408">Iron</keyword>
<gene>
    <name evidence="10" type="ORF">PCOR1329_LOCUS81117</name>
</gene>
<protein>
    <recommendedName>
        <fullName evidence="12">Epoxyqueuosine reductase QueH</fullName>
    </recommendedName>
</protein>
<proteinExistence type="predicted"/>
<evidence type="ECO:0000256" key="7">
    <source>
        <dbReference type="ARBA" id="ARBA00023014"/>
    </source>
</evidence>
<keyword evidence="3" id="KW-0479">Metal-binding</keyword>
<sequence>EYEIRKEENIRYAKKHSIPFVDCDYDADSWFERMVGFELEPERGVRCSACFDMRMEVTAAYAVEHGFQYFTTTNATSRWKDETQVNLAGIRAAALYNGAEGEEGKVKFWVYNWQTPEFTRRKYEVSVGEKFYKQEYCGCGYSLRDSNIWRAQQGIPPVKIGGEEAGLGTRYFENVEADEEEESQEVVDSFFADAENHFGNEKRIVQQMTKVQSVLQGRLKSSASVSDNNW</sequence>
<name>A0ABN9XZ28_9DINO</name>
<dbReference type="PANTHER" id="PTHR36701:SF1">
    <property type="entry name" value="EPOXYQUEUOSINE REDUCTASE QUEH"/>
    <property type="match status" value="1"/>
</dbReference>
<keyword evidence="8" id="KW-1015">Disulfide bond</keyword>
<dbReference type="EMBL" id="CAUYUJ010021553">
    <property type="protein sequence ID" value="CAK0905392.1"/>
    <property type="molecule type" value="Genomic_DNA"/>
</dbReference>
<evidence type="ECO:0000256" key="2">
    <source>
        <dbReference type="ARBA" id="ARBA00022694"/>
    </source>
</evidence>
<keyword evidence="1" id="KW-0004">4Fe-4S</keyword>
<evidence type="ECO:0000256" key="4">
    <source>
        <dbReference type="ARBA" id="ARBA00022785"/>
    </source>
</evidence>
<reference evidence="10" key="1">
    <citation type="submission" date="2023-10" db="EMBL/GenBank/DDBJ databases">
        <authorList>
            <person name="Chen Y."/>
            <person name="Shah S."/>
            <person name="Dougan E. K."/>
            <person name="Thang M."/>
            <person name="Chan C."/>
        </authorList>
    </citation>
    <scope>NUCLEOTIDE SEQUENCE [LARGE SCALE GENOMIC DNA]</scope>
</reference>
<evidence type="ECO:0000256" key="3">
    <source>
        <dbReference type="ARBA" id="ARBA00022723"/>
    </source>
</evidence>
<comment type="caution">
    <text evidence="10">The sequence shown here is derived from an EMBL/GenBank/DDBJ whole genome shotgun (WGS) entry which is preliminary data.</text>
</comment>
<dbReference type="Proteomes" id="UP001189429">
    <property type="component" value="Unassembled WGS sequence"/>
</dbReference>
<keyword evidence="5" id="KW-0560">Oxidoreductase</keyword>
<dbReference type="Pfam" id="PF02677">
    <property type="entry name" value="QueH"/>
    <property type="match status" value="1"/>
</dbReference>
<evidence type="ECO:0000256" key="1">
    <source>
        <dbReference type="ARBA" id="ARBA00022485"/>
    </source>
</evidence>
<accession>A0ABN9XZ28</accession>
<evidence type="ECO:0000256" key="8">
    <source>
        <dbReference type="ARBA" id="ARBA00023157"/>
    </source>
</evidence>
<keyword evidence="11" id="KW-1185">Reference proteome</keyword>
<evidence type="ECO:0000313" key="11">
    <source>
        <dbReference type="Proteomes" id="UP001189429"/>
    </source>
</evidence>
<evidence type="ECO:0000313" key="10">
    <source>
        <dbReference type="EMBL" id="CAK0905392.1"/>
    </source>
</evidence>